<proteinExistence type="predicted"/>
<reference evidence="1 2" key="1">
    <citation type="submission" date="2018-09" db="EMBL/GenBank/DDBJ databases">
        <title>Genome sequencing of strain 2DFW10M-5.</title>
        <authorList>
            <person name="Heo J."/>
            <person name="Kim S.-J."/>
            <person name="Kwon S.-W."/>
        </authorList>
    </citation>
    <scope>NUCLEOTIDE SEQUENCE [LARGE SCALE GENOMIC DNA]</scope>
    <source>
        <strain evidence="1 2">2DFW10M-5</strain>
    </source>
</reference>
<dbReference type="RefSeq" id="WP_120788015.1">
    <property type="nucleotide sequence ID" value="NZ_CP032624.1"/>
</dbReference>
<sequence>MAPLQITQDMFDERMEGLVLSGASPDELRDRAATLYSWATDAEEYELGAGVTRAALLSSAAEDYMIVGDTDRGLAVALEAKAAAGPDEFEPHATLIQIHIDRGDIEAAKAVADEARKGVASDPIVAELIGDSFELAGELAQAERIYTIGLRAANLDDDGVWYERLLRDRHRVRRDQQKPLDGYDEEFEELTGE</sequence>
<evidence type="ECO:0008006" key="3">
    <source>
        <dbReference type="Google" id="ProtNLM"/>
    </source>
</evidence>
<keyword evidence="2" id="KW-1185">Reference proteome</keyword>
<protein>
    <recommendedName>
        <fullName evidence="3">Tetratricopeptide repeat protein</fullName>
    </recommendedName>
</protein>
<dbReference type="EMBL" id="CP032624">
    <property type="protein sequence ID" value="AYG02481.1"/>
    <property type="molecule type" value="Genomic_DNA"/>
</dbReference>
<evidence type="ECO:0000313" key="1">
    <source>
        <dbReference type="EMBL" id="AYG02481.1"/>
    </source>
</evidence>
<name>A0A387BVS5_9MICO</name>
<dbReference type="AlphaFoldDB" id="A0A387BVS5"/>
<dbReference type="OrthoDB" id="3211351at2"/>
<organism evidence="1 2">
    <name type="scientific">Gryllotalpicola protaetiae</name>
    <dbReference type="NCBI Taxonomy" id="2419771"/>
    <lineage>
        <taxon>Bacteria</taxon>
        <taxon>Bacillati</taxon>
        <taxon>Actinomycetota</taxon>
        <taxon>Actinomycetes</taxon>
        <taxon>Micrococcales</taxon>
        <taxon>Microbacteriaceae</taxon>
        <taxon>Gryllotalpicola</taxon>
    </lineage>
</organism>
<evidence type="ECO:0000313" key="2">
    <source>
        <dbReference type="Proteomes" id="UP000275069"/>
    </source>
</evidence>
<gene>
    <name evidence="1" type="ORF">D7I44_02360</name>
</gene>
<dbReference type="KEGG" id="gry:D7I44_02360"/>
<accession>A0A387BVS5</accession>
<dbReference type="InterPro" id="IPR011990">
    <property type="entry name" value="TPR-like_helical_dom_sf"/>
</dbReference>
<dbReference type="Gene3D" id="1.25.40.10">
    <property type="entry name" value="Tetratricopeptide repeat domain"/>
    <property type="match status" value="1"/>
</dbReference>
<dbReference type="Proteomes" id="UP000275069">
    <property type="component" value="Chromosome"/>
</dbReference>